<accession>A0AA42CLC1</accession>
<dbReference type="GO" id="GO:0016491">
    <property type="term" value="F:oxidoreductase activity"/>
    <property type="evidence" value="ECO:0007669"/>
    <property type="project" value="UniProtKB-KW"/>
</dbReference>
<dbReference type="SUPFAM" id="SSF54665">
    <property type="entry name" value="CO dehydrogenase molybdoprotein N-domain-like"/>
    <property type="match status" value="1"/>
</dbReference>
<dbReference type="Pfam" id="PF01315">
    <property type="entry name" value="Ald_Xan_dh_C"/>
    <property type="match status" value="1"/>
</dbReference>
<dbReference type="Gene3D" id="3.30.365.10">
    <property type="entry name" value="Aldehyde oxidase/xanthine dehydrogenase, molybdopterin binding domain"/>
    <property type="match status" value="4"/>
</dbReference>
<dbReference type="GO" id="GO:0005506">
    <property type="term" value="F:iron ion binding"/>
    <property type="evidence" value="ECO:0007669"/>
    <property type="project" value="InterPro"/>
</dbReference>
<dbReference type="Pfam" id="PF02738">
    <property type="entry name" value="MoCoBD_1"/>
    <property type="match status" value="1"/>
</dbReference>
<evidence type="ECO:0000313" key="5">
    <source>
        <dbReference type="Proteomes" id="UP001165667"/>
    </source>
</evidence>
<dbReference type="PANTHER" id="PTHR11908">
    <property type="entry name" value="XANTHINE DEHYDROGENASE"/>
    <property type="match status" value="1"/>
</dbReference>
<sequence length="742" mass="78789">MVDAAAPAPKANMGDPVPRYDARAKVTGSALYASDVALPDVAYAFLLSSAIAKGRIKSFDLREARALPGVLDILTHENIGEAIRKVKFFTEGGPASNSILPLGSAEIAYGGQTIAVVLANTYEVARDAAHRVKVDYEVDRPTATFESPGAVDQELATQNKKHDDPKVGDFAAAYATAPVKIDVAYSTPAQHHNPIELFATQCGWNGSQLTVHEPSQNVYGLKNGLATQLGIEPSQVRVVSPFIGGAFGSKGALTQRTALVAIAARKLGRPVKLVPTREQGFTVATYRAETKHRIKLGATRDGKLQALSHDGFEVTSRPDPYAVAGTDASTRMYACPNITSNVTIVRADRSTPGFMRAPAETPYFFALESAMDELAVALAMDPVELRRLNDTMKEPIKSLPYTSRTLMPCFDQASEAFGWSKRNPQPGSMRDGDWLIGWGCATSAYPTQMAPATARVSLFPDGTARVEAASHEIGNGIYTVAGQTAAERLGVPVGKVQVLMGDTDLPPAPVSGGSISTASVCSAVAQACDAIRAKLGDNGTGAVPTVDLVATLKERGLGSVQEYAEWMPHGAAKGGMQMLYKGAAQPIGGAKLPDRIQFAFGAQFVEVRVHARTREIRVPRIVGAFASGRIMNTRTAHSQYMGGMIWGIGSALHEKTEIDANAARYVNTNLADYLVPVNADVVDVQVIMVPEEDTLVNPLGIKGIGEIGIVGTSAAIANAIYHATGQRLRDLPLRIDSLVEAA</sequence>
<protein>
    <submittedName>
        <fullName evidence="4">Xanthine dehydrogenase family protein molybdopterin-binding subunit</fullName>
    </submittedName>
</protein>
<reference evidence="4" key="1">
    <citation type="submission" date="2022-05" db="EMBL/GenBank/DDBJ databases">
        <authorList>
            <person name="Pankratov T."/>
        </authorList>
    </citation>
    <scope>NUCLEOTIDE SEQUENCE</scope>
    <source>
        <strain evidence="4">BP6-180914</strain>
    </source>
</reference>
<dbReference type="InterPro" id="IPR008274">
    <property type="entry name" value="AldOxase/xan_DH_MoCoBD1"/>
</dbReference>
<dbReference type="InterPro" id="IPR000674">
    <property type="entry name" value="Ald_Oxase/Xan_DH_a/b"/>
</dbReference>
<dbReference type="AlphaFoldDB" id="A0AA42CLC1"/>
<gene>
    <name evidence="4" type="ORF">M8523_19690</name>
</gene>
<dbReference type="RefSeq" id="WP_282586620.1">
    <property type="nucleotide sequence ID" value="NZ_JAMOIM010000014.1"/>
</dbReference>
<dbReference type="InterPro" id="IPR016208">
    <property type="entry name" value="Ald_Oxase/xanthine_DH-like"/>
</dbReference>
<comment type="caution">
    <text evidence="4">The sequence shown here is derived from an EMBL/GenBank/DDBJ whole genome shotgun (WGS) entry which is preliminary data.</text>
</comment>
<dbReference type="Pfam" id="PF20256">
    <property type="entry name" value="MoCoBD_2"/>
    <property type="match status" value="1"/>
</dbReference>
<keyword evidence="5" id="KW-1185">Reference proteome</keyword>
<dbReference type="InterPro" id="IPR037165">
    <property type="entry name" value="AldOxase/xan_DH_Mopterin-bd_sf"/>
</dbReference>
<dbReference type="SUPFAM" id="SSF56003">
    <property type="entry name" value="Molybdenum cofactor-binding domain"/>
    <property type="match status" value="1"/>
</dbReference>
<dbReference type="Gene3D" id="3.90.1170.50">
    <property type="entry name" value="Aldehyde oxidase/xanthine dehydrogenase, a/b hammerhead"/>
    <property type="match status" value="1"/>
</dbReference>
<keyword evidence="2" id="KW-0560">Oxidoreductase</keyword>
<feature type="domain" description="Aldehyde oxidase/xanthine dehydrogenase a/b hammerhead" evidence="3">
    <location>
        <begin position="27"/>
        <end position="140"/>
    </location>
</feature>
<dbReference type="InterPro" id="IPR046867">
    <property type="entry name" value="AldOxase/xan_DH_MoCoBD2"/>
</dbReference>
<organism evidence="4 5">
    <name type="scientific">Lichenifustis flavocetrariae</name>
    <dbReference type="NCBI Taxonomy" id="2949735"/>
    <lineage>
        <taxon>Bacteria</taxon>
        <taxon>Pseudomonadati</taxon>
        <taxon>Pseudomonadota</taxon>
        <taxon>Alphaproteobacteria</taxon>
        <taxon>Hyphomicrobiales</taxon>
        <taxon>Lichenihabitantaceae</taxon>
        <taxon>Lichenifustis</taxon>
    </lineage>
</organism>
<evidence type="ECO:0000313" key="4">
    <source>
        <dbReference type="EMBL" id="MCW6510246.1"/>
    </source>
</evidence>
<dbReference type="InterPro" id="IPR036856">
    <property type="entry name" value="Ald_Oxase/Xan_DH_a/b_sf"/>
</dbReference>
<dbReference type="SMART" id="SM01008">
    <property type="entry name" value="Ald_Xan_dh_C"/>
    <property type="match status" value="1"/>
</dbReference>
<dbReference type="Proteomes" id="UP001165667">
    <property type="component" value="Unassembled WGS sequence"/>
</dbReference>
<evidence type="ECO:0000256" key="1">
    <source>
        <dbReference type="ARBA" id="ARBA00022505"/>
    </source>
</evidence>
<keyword evidence="1" id="KW-0500">Molybdenum</keyword>
<evidence type="ECO:0000256" key="2">
    <source>
        <dbReference type="ARBA" id="ARBA00023002"/>
    </source>
</evidence>
<dbReference type="EMBL" id="JAMOIM010000014">
    <property type="protein sequence ID" value="MCW6510246.1"/>
    <property type="molecule type" value="Genomic_DNA"/>
</dbReference>
<evidence type="ECO:0000259" key="3">
    <source>
        <dbReference type="SMART" id="SM01008"/>
    </source>
</evidence>
<proteinExistence type="predicted"/>
<name>A0AA42CLC1_9HYPH</name>
<dbReference type="PANTHER" id="PTHR11908:SF132">
    <property type="entry name" value="ALDEHYDE OXIDASE 1-RELATED"/>
    <property type="match status" value="1"/>
</dbReference>